<dbReference type="SUPFAM" id="SSF52172">
    <property type="entry name" value="CheY-like"/>
    <property type="match status" value="1"/>
</dbReference>
<keyword evidence="3" id="KW-0804">Transcription</keyword>
<dbReference type="EMBL" id="CP127173">
    <property type="protein sequence ID" value="WIV56273.1"/>
    <property type="molecule type" value="Genomic_DNA"/>
</dbReference>
<dbReference type="InterPro" id="IPR039420">
    <property type="entry name" value="WalR-like"/>
</dbReference>
<dbReference type="PANTHER" id="PTHR43214:SF24">
    <property type="entry name" value="TRANSCRIPTIONAL REGULATORY PROTEIN NARL-RELATED"/>
    <property type="match status" value="1"/>
</dbReference>
<reference evidence="7 8" key="1">
    <citation type="submission" date="2023-06" db="EMBL/GenBank/DDBJ databases">
        <authorList>
            <person name="Oyuntsetseg B."/>
            <person name="Kim S.B."/>
        </authorList>
    </citation>
    <scope>NUCLEOTIDE SEQUENCE [LARGE SCALE GENOMIC DNA]</scope>
    <source>
        <strain evidence="7 8">2-2</strain>
    </source>
</reference>
<dbReference type="InterPro" id="IPR000792">
    <property type="entry name" value="Tscrpt_reg_LuxR_C"/>
</dbReference>
<feature type="domain" description="HTH luxR-type" evidence="5">
    <location>
        <begin position="163"/>
        <end position="228"/>
    </location>
</feature>
<gene>
    <name evidence="7" type="ORF">QP939_47025</name>
</gene>
<evidence type="ECO:0000313" key="8">
    <source>
        <dbReference type="Proteomes" id="UP001227101"/>
    </source>
</evidence>
<dbReference type="Pfam" id="PF00196">
    <property type="entry name" value="GerE"/>
    <property type="match status" value="1"/>
</dbReference>
<evidence type="ECO:0000256" key="2">
    <source>
        <dbReference type="ARBA" id="ARBA00023125"/>
    </source>
</evidence>
<feature type="modified residue" description="4-aspartylphosphate" evidence="4">
    <location>
        <position position="76"/>
    </location>
</feature>
<dbReference type="SUPFAM" id="SSF46894">
    <property type="entry name" value="C-terminal effector domain of the bipartite response regulators"/>
    <property type="match status" value="1"/>
</dbReference>
<dbReference type="InterPro" id="IPR011006">
    <property type="entry name" value="CheY-like_superfamily"/>
</dbReference>
<keyword evidence="1" id="KW-0805">Transcription regulation</keyword>
<dbReference type="SMART" id="SM00421">
    <property type="entry name" value="HTH_LUXR"/>
    <property type="match status" value="1"/>
</dbReference>
<name>A0ABY8XL06_9PSEU</name>
<keyword evidence="2" id="KW-0238">DNA-binding</keyword>
<dbReference type="InterPro" id="IPR001789">
    <property type="entry name" value="Sig_transdc_resp-reg_receiver"/>
</dbReference>
<dbReference type="RefSeq" id="WP_285453379.1">
    <property type="nucleotide sequence ID" value="NZ_CP127173.1"/>
</dbReference>
<feature type="domain" description="Response regulatory" evidence="6">
    <location>
        <begin position="25"/>
        <end position="142"/>
    </location>
</feature>
<dbReference type="CDD" id="cd06170">
    <property type="entry name" value="LuxR_C_like"/>
    <property type="match status" value="1"/>
</dbReference>
<sequence length="241" mass="25791">MATIDAITRRSAGVHRAPDSPAAVRVLVLATQPLAAYGLRALVDHTDGLAWCGAAPSADHALAAVRRLRPHVVLVDSRLDRDARGIHALREAHAAVRVIGLVHDNDPAAADYLHAARTARVNGLVSQSAAPDVVIAAIRAAHCERPFLDPQLARLVTGESGVIPAQSTRLTQRQSEILRLIAHGFRNAEIAEELGVSTETIRTHAKQIMHRLAARDRAHAVARGYHLGLLSTPDPVIPRSA</sequence>
<proteinExistence type="predicted"/>
<evidence type="ECO:0000259" key="6">
    <source>
        <dbReference type="PROSITE" id="PS50110"/>
    </source>
</evidence>
<evidence type="ECO:0000313" key="7">
    <source>
        <dbReference type="EMBL" id="WIV56273.1"/>
    </source>
</evidence>
<evidence type="ECO:0000259" key="5">
    <source>
        <dbReference type="PROSITE" id="PS50043"/>
    </source>
</evidence>
<keyword evidence="8" id="KW-1185">Reference proteome</keyword>
<evidence type="ECO:0000256" key="3">
    <source>
        <dbReference type="ARBA" id="ARBA00023163"/>
    </source>
</evidence>
<protein>
    <submittedName>
        <fullName evidence="7">Response regulator transcription factor</fullName>
    </submittedName>
</protein>
<dbReference type="InterPro" id="IPR016032">
    <property type="entry name" value="Sig_transdc_resp-reg_C-effctor"/>
</dbReference>
<organism evidence="7 8">
    <name type="scientific">Amycolatopsis nalaikhensis</name>
    <dbReference type="NCBI Taxonomy" id="715472"/>
    <lineage>
        <taxon>Bacteria</taxon>
        <taxon>Bacillati</taxon>
        <taxon>Actinomycetota</taxon>
        <taxon>Actinomycetes</taxon>
        <taxon>Pseudonocardiales</taxon>
        <taxon>Pseudonocardiaceae</taxon>
        <taxon>Amycolatopsis</taxon>
    </lineage>
</organism>
<dbReference type="PRINTS" id="PR00038">
    <property type="entry name" value="HTHLUXR"/>
</dbReference>
<evidence type="ECO:0000256" key="1">
    <source>
        <dbReference type="ARBA" id="ARBA00023015"/>
    </source>
</evidence>
<dbReference type="PROSITE" id="PS50110">
    <property type="entry name" value="RESPONSE_REGULATORY"/>
    <property type="match status" value="1"/>
</dbReference>
<accession>A0ABY8XL06</accession>
<keyword evidence="4" id="KW-0597">Phosphoprotein</keyword>
<evidence type="ECO:0000256" key="4">
    <source>
        <dbReference type="PROSITE-ProRule" id="PRU00169"/>
    </source>
</evidence>
<dbReference type="PROSITE" id="PS50043">
    <property type="entry name" value="HTH_LUXR_2"/>
    <property type="match status" value="1"/>
</dbReference>
<dbReference type="Gene3D" id="3.40.50.2300">
    <property type="match status" value="1"/>
</dbReference>
<dbReference type="Proteomes" id="UP001227101">
    <property type="component" value="Chromosome"/>
</dbReference>
<dbReference type="PANTHER" id="PTHR43214">
    <property type="entry name" value="TWO-COMPONENT RESPONSE REGULATOR"/>
    <property type="match status" value="1"/>
</dbReference>